<dbReference type="RefSeq" id="WP_163067408.1">
    <property type="nucleotide sequence ID" value="NZ_CP048649.1"/>
</dbReference>
<evidence type="ECO:0000259" key="17">
    <source>
        <dbReference type="PROSITE" id="PS51068"/>
    </source>
</evidence>
<dbReference type="InterPro" id="IPR020629">
    <property type="entry name" value="FPG_Glyclase"/>
</dbReference>
<dbReference type="InterPro" id="IPR012319">
    <property type="entry name" value="FPG_cat"/>
</dbReference>
<evidence type="ECO:0000256" key="9">
    <source>
        <dbReference type="ARBA" id="ARBA00023125"/>
    </source>
</evidence>
<feature type="binding site" evidence="15">
    <location>
        <position position="93"/>
    </location>
    <ligand>
        <name>DNA</name>
        <dbReference type="ChEBI" id="CHEBI:16991"/>
    </ligand>
</feature>
<dbReference type="InterPro" id="IPR010663">
    <property type="entry name" value="Znf_FPG/IleRS"/>
</dbReference>
<feature type="domain" description="FPG-type" evidence="16">
    <location>
        <begin position="240"/>
        <end position="274"/>
    </location>
</feature>
<dbReference type="SUPFAM" id="SSF81624">
    <property type="entry name" value="N-terminal domain of MutM-like DNA repair proteins"/>
    <property type="match status" value="1"/>
</dbReference>
<dbReference type="InterPro" id="IPR015886">
    <property type="entry name" value="H2TH_FPG"/>
</dbReference>
<dbReference type="PROSITE" id="PS01242">
    <property type="entry name" value="ZF_FPG_1"/>
    <property type="match status" value="1"/>
</dbReference>
<dbReference type="SUPFAM" id="SSF57716">
    <property type="entry name" value="Glucocorticoid receptor-like (DNA-binding domain)"/>
    <property type="match status" value="1"/>
</dbReference>
<dbReference type="FunFam" id="1.10.8.50:FF:000003">
    <property type="entry name" value="Formamidopyrimidine-DNA glycosylase"/>
    <property type="match status" value="1"/>
</dbReference>
<dbReference type="SUPFAM" id="SSF46946">
    <property type="entry name" value="S13-like H2TH domain"/>
    <property type="match status" value="1"/>
</dbReference>
<keyword evidence="5 15" id="KW-0227">DNA damage</keyword>
<evidence type="ECO:0000256" key="7">
    <source>
        <dbReference type="ARBA" id="ARBA00022801"/>
    </source>
</evidence>
<feature type="active site" description="Proton donor; for delta-elimination activity" evidence="15">
    <location>
        <position position="264"/>
    </location>
</feature>
<dbReference type="EMBL" id="CP048649">
    <property type="protein sequence ID" value="QIB70169.1"/>
    <property type="molecule type" value="Genomic_DNA"/>
</dbReference>
<dbReference type="Pfam" id="PF01149">
    <property type="entry name" value="Fapy_DNA_glyco"/>
    <property type="match status" value="1"/>
</dbReference>
<keyword evidence="11 15" id="KW-0456">Lyase</keyword>
<dbReference type="Gene3D" id="3.20.190.10">
    <property type="entry name" value="MutM-like, N-terminal"/>
    <property type="match status" value="1"/>
</dbReference>
<evidence type="ECO:0000256" key="2">
    <source>
        <dbReference type="ARBA" id="ARBA00009409"/>
    </source>
</evidence>
<dbReference type="InterPro" id="IPR010979">
    <property type="entry name" value="Ribosomal_uS13-like_H2TH"/>
</dbReference>
<organism evidence="18 19">
    <name type="scientific">Aminipila butyrica</name>
    <dbReference type="NCBI Taxonomy" id="433296"/>
    <lineage>
        <taxon>Bacteria</taxon>
        <taxon>Bacillati</taxon>
        <taxon>Bacillota</taxon>
        <taxon>Clostridia</taxon>
        <taxon>Peptostreptococcales</taxon>
        <taxon>Anaerovoracaceae</taxon>
        <taxon>Aminipila</taxon>
    </lineage>
</organism>
<keyword evidence="19" id="KW-1185">Reference proteome</keyword>
<dbReference type="InterPro" id="IPR000214">
    <property type="entry name" value="Znf_DNA_glyclase/AP_lyase"/>
</dbReference>
<keyword evidence="13 15" id="KW-0326">Glycosidase</keyword>
<dbReference type="EC" id="4.2.99.18" evidence="15"/>
<feature type="domain" description="Formamidopyrimidine-DNA glycosylase catalytic" evidence="17">
    <location>
        <begin position="2"/>
        <end position="115"/>
    </location>
</feature>
<keyword evidence="12 15" id="KW-0511">Multifunctional enzyme</keyword>
<keyword evidence="4 15" id="KW-0479">Metal-binding</keyword>
<feature type="active site" description="Schiff-base intermediate with DNA" evidence="15">
    <location>
        <position position="2"/>
    </location>
</feature>
<evidence type="ECO:0000256" key="12">
    <source>
        <dbReference type="ARBA" id="ARBA00023268"/>
    </source>
</evidence>
<dbReference type="InterPro" id="IPR035937">
    <property type="entry name" value="FPG_N"/>
</dbReference>
<dbReference type="PROSITE" id="PS51068">
    <property type="entry name" value="FPG_CAT"/>
    <property type="match status" value="1"/>
</dbReference>
<feature type="active site" description="Proton donor" evidence="15">
    <location>
        <position position="3"/>
    </location>
</feature>
<proteinExistence type="inferred from homology"/>
<dbReference type="NCBIfam" id="NF002211">
    <property type="entry name" value="PRK01103.1"/>
    <property type="match status" value="1"/>
</dbReference>
<dbReference type="CDD" id="cd08966">
    <property type="entry name" value="EcFpg-like_N"/>
    <property type="match status" value="1"/>
</dbReference>
<evidence type="ECO:0000259" key="16">
    <source>
        <dbReference type="PROSITE" id="PS51066"/>
    </source>
</evidence>
<evidence type="ECO:0000256" key="15">
    <source>
        <dbReference type="HAMAP-Rule" id="MF_00103"/>
    </source>
</evidence>
<dbReference type="KEGG" id="abut:Ami103574_13090"/>
<dbReference type="InterPro" id="IPR015887">
    <property type="entry name" value="DNA_glyclase_Znf_dom_DNA_BS"/>
</dbReference>
<dbReference type="PANTHER" id="PTHR22993:SF9">
    <property type="entry name" value="FORMAMIDOPYRIMIDINE-DNA GLYCOSYLASE"/>
    <property type="match status" value="1"/>
</dbReference>
<dbReference type="Proteomes" id="UP000466848">
    <property type="component" value="Chromosome"/>
</dbReference>
<evidence type="ECO:0000313" key="18">
    <source>
        <dbReference type="EMBL" id="QIB70169.1"/>
    </source>
</evidence>
<dbReference type="SMART" id="SM01232">
    <property type="entry name" value="H2TH"/>
    <property type="match status" value="1"/>
</dbReference>
<dbReference type="PANTHER" id="PTHR22993">
    <property type="entry name" value="FORMAMIDOPYRIMIDINE-DNA GLYCOSYLASE"/>
    <property type="match status" value="1"/>
</dbReference>
<dbReference type="GO" id="GO:0003690">
    <property type="term" value="F:double-stranded DNA binding"/>
    <property type="evidence" value="ECO:0007669"/>
    <property type="project" value="UniProtKB-ARBA"/>
</dbReference>
<reference evidence="18 19" key="1">
    <citation type="submission" date="2020-02" db="EMBL/GenBank/DDBJ databases">
        <authorList>
            <person name="Kim Y.B."/>
            <person name="Roh S.W."/>
        </authorList>
    </citation>
    <scope>NUCLEOTIDE SEQUENCE [LARGE SCALE GENOMIC DNA]</scope>
    <source>
        <strain evidence="18 19">DSM 103574</strain>
    </source>
</reference>
<feature type="binding site" evidence="15">
    <location>
        <position position="155"/>
    </location>
    <ligand>
        <name>DNA</name>
        <dbReference type="ChEBI" id="CHEBI:16991"/>
    </ligand>
</feature>
<keyword evidence="10 15" id="KW-0234">DNA repair</keyword>
<evidence type="ECO:0000256" key="1">
    <source>
        <dbReference type="ARBA" id="ARBA00001668"/>
    </source>
</evidence>
<evidence type="ECO:0000313" key="19">
    <source>
        <dbReference type="Proteomes" id="UP000466848"/>
    </source>
</evidence>
<sequence length="277" mass="31253">MPELPEVETVKRVLEPQISGLQIEGVMVKRSEVIAQPTSAQFRDELVGQRIHGMERRGKFLQILLQSGDRIVLHLRMTGSLLLTPPEEMIEKHTHVVFQLEGAKELRFIDTRRFGRFWLLPAGEADICTGMEKLGPEPFGESFSGEYLKACCASRKKTIKECLLDQQVVAGIGNIYADEILFAVNIRPNRPANTLADVDWERLAAAIPERLLYFIEKNEITPEEYLKTKGRKYRSAPYLQVYGHAGEPCAICGASLYKTVISGRSSVFCPACQRERD</sequence>
<evidence type="ECO:0000256" key="6">
    <source>
        <dbReference type="ARBA" id="ARBA00022771"/>
    </source>
</evidence>
<feature type="active site" description="Proton donor; for beta-elimination activity" evidence="15">
    <location>
        <position position="59"/>
    </location>
</feature>
<dbReference type="SMART" id="SM00898">
    <property type="entry name" value="Fapy_DNA_glyco"/>
    <property type="match status" value="1"/>
</dbReference>
<feature type="binding site" evidence="15">
    <location>
        <position position="112"/>
    </location>
    <ligand>
        <name>DNA</name>
        <dbReference type="ChEBI" id="CHEBI:16991"/>
    </ligand>
</feature>
<name>A0A858BY82_9FIRM</name>
<dbReference type="EC" id="3.2.2.23" evidence="15"/>
<dbReference type="GO" id="GO:0140078">
    <property type="term" value="F:class I DNA-(apurinic or apyrimidinic site) endonuclease activity"/>
    <property type="evidence" value="ECO:0007669"/>
    <property type="project" value="UniProtKB-EC"/>
</dbReference>
<accession>A0A858BY82</accession>
<evidence type="ECO:0000256" key="5">
    <source>
        <dbReference type="ARBA" id="ARBA00022763"/>
    </source>
</evidence>
<keyword evidence="7 15" id="KW-0378">Hydrolase</keyword>
<dbReference type="GO" id="GO:0006284">
    <property type="term" value="P:base-excision repair"/>
    <property type="evidence" value="ECO:0007669"/>
    <property type="project" value="InterPro"/>
</dbReference>
<dbReference type="Pfam" id="PF06827">
    <property type="entry name" value="zf-FPG_IleRS"/>
    <property type="match status" value="1"/>
</dbReference>
<keyword evidence="6 15" id="KW-0863">Zinc-finger</keyword>
<comment type="function">
    <text evidence="15">Involved in base excision repair of DNA damaged by oxidation or by mutagenic agents. Acts as DNA glycosylase that recognizes and removes damaged bases. Has a preference for oxidized purines, such as 7,8-dihydro-8-oxoguanine (8-oxoG). Has AP (apurinic/apyrimidinic) lyase activity and introduces nicks in the DNA strand. Cleaves the DNA backbone by beta-delta elimination to generate a single-strand break at the site of the removed base with both 3'- and 5'-phosphates.</text>
</comment>
<dbReference type="HAMAP" id="MF_00103">
    <property type="entry name" value="Fapy_DNA_glycosyl"/>
    <property type="match status" value="1"/>
</dbReference>
<evidence type="ECO:0000256" key="10">
    <source>
        <dbReference type="ARBA" id="ARBA00023204"/>
    </source>
</evidence>
<evidence type="ECO:0000256" key="13">
    <source>
        <dbReference type="ARBA" id="ARBA00023295"/>
    </source>
</evidence>
<dbReference type="GO" id="GO:0034039">
    <property type="term" value="F:8-oxo-7,8-dihydroguanine DNA N-glycosylase activity"/>
    <property type="evidence" value="ECO:0007669"/>
    <property type="project" value="TreeGrafter"/>
</dbReference>
<evidence type="ECO:0000256" key="14">
    <source>
        <dbReference type="ARBA" id="ARBA00044632"/>
    </source>
</evidence>
<evidence type="ECO:0000256" key="3">
    <source>
        <dbReference type="ARBA" id="ARBA00011245"/>
    </source>
</evidence>
<evidence type="ECO:0000256" key="11">
    <source>
        <dbReference type="ARBA" id="ARBA00023239"/>
    </source>
</evidence>
<evidence type="ECO:0000256" key="4">
    <source>
        <dbReference type="ARBA" id="ARBA00022723"/>
    </source>
</evidence>
<evidence type="ECO:0000256" key="8">
    <source>
        <dbReference type="ARBA" id="ARBA00022833"/>
    </source>
</evidence>
<comment type="similarity">
    <text evidence="2 15">Belongs to the FPG family.</text>
</comment>
<dbReference type="GO" id="GO:0003684">
    <property type="term" value="F:damaged DNA binding"/>
    <property type="evidence" value="ECO:0007669"/>
    <property type="project" value="InterPro"/>
</dbReference>
<dbReference type="Gene3D" id="1.10.8.50">
    <property type="match status" value="1"/>
</dbReference>
<dbReference type="AlphaFoldDB" id="A0A858BY82"/>
<dbReference type="NCBIfam" id="TIGR00577">
    <property type="entry name" value="fpg"/>
    <property type="match status" value="1"/>
</dbReference>
<gene>
    <name evidence="15 18" type="primary">mutM</name>
    <name evidence="15" type="synonym">fpg</name>
    <name evidence="18" type="ORF">Ami103574_13090</name>
</gene>
<dbReference type="GO" id="GO:0008270">
    <property type="term" value="F:zinc ion binding"/>
    <property type="evidence" value="ECO:0007669"/>
    <property type="project" value="UniProtKB-UniRule"/>
</dbReference>
<dbReference type="Pfam" id="PF06831">
    <property type="entry name" value="H2TH"/>
    <property type="match status" value="1"/>
</dbReference>
<comment type="cofactor">
    <cofactor evidence="15">
        <name>Zn(2+)</name>
        <dbReference type="ChEBI" id="CHEBI:29105"/>
    </cofactor>
    <text evidence="15">Binds 1 zinc ion per subunit.</text>
</comment>
<keyword evidence="9 15" id="KW-0238">DNA-binding</keyword>
<protein>
    <recommendedName>
        <fullName evidence="15">Formamidopyrimidine-DNA glycosylase</fullName>
        <shortName evidence="15">Fapy-DNA glycosylase</shortName>
        <ecNumber evidence="15">3.2.2.23</ecNumber>
    </recommendedName>
    <alternativeName>
        <fullName evidence="15">DNA-(apurinic or apyrimidinic site) lyase MutM</fullName>
        <shortName evidence="15">AP lyase MutM</shortName>
        <ecNumber evidence="15">4.2.99.18</ecNumber>
    </alternativeName>
</protein>
<comment type="catalytic activity">
    <reaction evidence="1 15">
        <text>Hydrolysis of DNA containing ring-opened 7-methylguanine residues, releasing 2,6-diamino-4-hydroxy-5-(N-methyl)formamidopyrimidine.</text>
        <dbReference type="EC" id="3.2.2.23"/>
    </reaction>
</comment>
<keyword evidence="8 15" id="KW-0862">Zinc</keyword>
<comment type="catalytic activity">
    <reaction evidence="14 15">
        <text>2'-deoxyribonucleotide-(2'-deoxyribose 5'-phosphate)-2'-deoxyribonucleotide-DNA = a 3'-end 2'-deoxyribonucleotide-(2,3-dehydro-2,3-deoxyribose 5'-phosphate)-DNA + a 5'-end 5'-phospho-2'-deoxyribonucleoside-DNA + H(+)</text>
        <dbReference type="Rhea" id="RHEA:66592"/>
        <dbReference type="Rhea" id="RHEA-COMP:13180"/>
        <dbReference type="Rhea" id="RHEA-COMP:16897"/>
        <dbReference type="Rhea" id="RHEA-COMP:17067"/>
        <dbReference type="ChEBI" id="CHEBI:15378"/>
        <dbReference type="ChEBI" id="CHEBI:136412"/>
        <dbReference type="ChEBI" id="CHEBI:157695"/>
        <dbReference type="ChEBI" id="CHEBI:167181"/>
        <dbReference type="EC" id="4.2.99.18"/>
    </reaction>
</comment>
<dbReference type="PROSITE" id="PS51066">
    <property type="entry name" value="ZF_FPG_2"/>
    <property type="match status" value="1"/>
</dbReference>
<comment type="subunit">
    <text evidence="3 15">Monomer.</text>
</comment>